<keyword evidence="8" id="KW-1185">Reference proteome</keyword>
<accession>A0A4C2AAF1</accession>
<dbReference type="EMBL" id="BGZK01003013">
    <property type="protein sequence ID" value="GBP97841.1"/>
    <property type="molecule type" value="Genomic_DNA"/>
</dbReference>
<dbReference type="STRING" id="151549.A0A4C2AAF1"/>
<keyword evidence="4 5" id="KW-0472">Membrane</keyword>
<protein>
    <submittedName>
        <fullName evidence="7">Amino acid transporter AVT1A</fullName>
    </submittedName>
</protein>
<dbReference type="InterPro" id="IPR013057">
    <property type="entry name" value="AA_transpt_TM"/>
</dbReference>
<dbReference type="AlphaFoldDB" id="A0A4C2AAF1"/>
<keyword evidence="3 5" id="KW-1133">Transmembrane helix</keyword>
<dbReference type="GO" id="GO:0005774">
    <property type="term" value="C:vacuolar membrane"/>
    <property type="evidence" value="ECO:0007669"/>
    <property type="project" value="TreeGrafter"/>
</dbReference>
<feature type="transmembrane region" description="Helical" evidence="5">
    <location>
        <begin position="52"/>
        <end position="72"/>
    </location>
</feature>
<proteinExistence type="predicted"/>
<dbReference type="PANTHER" id="PTHR22950">
    <property type="entry name" value="AMINO ACID TRANSPORTER"/>
    <property type="match status" value="1"/>
</dbReference>
<dbReference type="Proteomes" id="UP000299102">
    <property type="component" value="Unassembled WGS sequence"/>
</dbReference>
<dbReference type="Pfam" id="PF01490">
    <property type="entry name" value="Aa_trans"/>
    <property type="match status" value="1"/>
</dbReference>
<dbReference type="PANTHER" id="PTHR22950:SF703">
    <property type="entry name" value="AMINO ACID TRANSPORTER TRANSMEMBRANE DOMAIN-CONTAINING PROTEIN"/>
    <property type="match status" value="1"/>
</dbReference>
<feature type="transmembrane region" description="Helical" evidence="5">
    <location>
        <begin position="154"/>
        <end position="175"/>
    </location>
</feature>
<evidence type="ECO:0000256" key="4">
    <source>
        <dbReference type="ARBA" id="ARBA00023136"/>
    </source>
</evidence>
<evidence type="ECO:0000313" key="7">
    <source>
        <dbReference type="EMBL" id="GBP97841.1"/>
    </source>
</evidence>
<feature type="transmembrane region" description="Helical" evidence="5">
    <location>
        <begin position="187"/>
        <end position="207"/>
    </location>
</feature>
<evidence type="ECO:0000259" key="6">
    <source>
        <dbReference type="Pfam" id="PF01490"/>
    </source>
</evidence>
<evidence type="ECO:0000256" key="2">
    <source>
        <dbReference type="ARBA" id="ARBA00022692"/>
    </source>
</evidence>
<evidence type="ECO:0000256" key="1">
    <source>
        <dbReference type="ARBA" id="ARBA00004141"/>
    </source>
</evidence>
<reference evidence="7 8" key="1">
    <citation type="journal article" date="2019" name="Commun. Biol.">
        <title>The bagworm genome reveals a unique fibroin gene that provides high tensile strength.</title>
        <authorList>
            <person name="Kono N."/>
            <person name="Nakamura H."/>
            <person name="Ohtoshi R."/>
            <person name="Tomita M."/>
            <person name="Numata K."/>
            <person name="Arakawa K."/>
        </authorList>
    </citation>
    <scope>NUCLEOTIDE SEQUENCE [LARGE SCALE GENOMIC DNA]</scope>
</reference>
<comment type="caution">
    <text evidence="7">The sequence shown here is derived from an EMBL/GenBank/DDBJ whole genome shotgun (WGS) entry which is preliminary data.</text>
</comment>
<feature type="domain" description="Amino acid transporter transmembrane" evidence="6">
    <location>
        <begin position="55"/>
        <end position="258"/>
    </location>
</feature>
<feature type="transmembrane region" description="Helical" evidence="5">
    <location>
        <begin position="227"/>
        <end position="247"/>
    </location>
</feature>
<feature type="transmembrane region" description="Helical" evidence="5">
    <location>
        <begin position="112"/>
        <end position="133"/>
    </location>
</feature>
<dbReference type="OrthoDB" id="655540at2759"/>
<organism evidence="7 8">
    <name type="scientific">Eumeta variegata</name>
    <name type="common">Bagworm moth</name>
    <name type="synonym">Eumeta japonica</name>
    <dbReference type="NCBI Taxonomy" id="151549"/>
    <lineage>
        <taxon>Eukaryota</taxon>
        <taxon>Metazoa</taxon>
        <taxon>Ecdysozoa</taxon>
        <taxon>Arthropoda</taxon>
        <taxon>Hexapoda</taxon>
        <taxon>Insecta</taxon>
        <taxon>Pterygota</taxon>
        <taxon>Neoptera</taxon>
        <taxon>Endopterygota</taxon>
        <taxon>Lepidoptera</taxon>
        <taxon>Glossata</taxon>
        <taxon>Ditrysia</taxon>
        <taxon>Tineoidea</taxon>
        <taxon>Psychidae</taxon>
        <taxon>Oiketicinae</taxon>
        <taxon>Eumeta</taxon>
    </lineage>
</organism>
<comment type="subcellular location">
    <subcellularLocation>
        <location evidence="1">Membrane</location>
        <topology evidence="1">Multi-pass membrane protein</topology>
    </subcellularLocation>
</comment>
<feature type="transmembrane region" description="Helical" evidence="5">
    <location>
        <begin position="84"/>
        <end position="106"/>
    </location>
</feature>
<keyword evidence="2 5" id="KW-0812">Transmembrane</keyword>
<evidence type="ECO:0000313" key="8">
    <source>
        <dbReference type="Proteomes" id="UP000299102"/>
    </source>
</evidence>
<sequence length="272" mass="29359">MVCTEFCSATLADLSITHVRSTGYNISSKACRCTITAGACFLHPPTAYCFSAASAACILAALVGAGAVYLLLAAQLLHATFSNLATVTYCLWILIVTLAMSLYEIFGPPKNFQFIGVMAFLSTLAATVLYFIQMLVTTAPSLVFRYGSHGLSEFFLAFGVILFAFAGGSTFPALQNAMADRTQFYKSINYSFAALLCLYLTIAVTGYQVYGESASPNIANRMASTPLTLAGNVFMIVNLLSAFVIIIDPVCHEMEDLYKVTRGGYMYLVFLS</sequence>
<name>A0A4C2AAF1_EUMVA</name>
<gene>
    <name evidence="7" type="primary">AVT1A</name>
    <name evidence="7" type="ORF">EVAR_70831_1</name>
</gene>
<evidence type="ECO:0000256" key="5">
    <source>
        <dbReference type="SAM" id="Phobius"/>
    </source>
</evidence>
<dbReference type="GO" id="GO:0015179">
    <property type="term" value="F:L-amino acid transmembrane transporter activity"/>
    <property type="evidence" value="ECO:0007669"/>
    <property type="project" value="TreeGrafter"/>
</dbReference>
<evidence type="ECO:0000256" key="3">
    <source>
        <dbReference type="ARBA" id="ARBA00022989"/>
    </source>
</evidence>